<evidence type="ECO:0000313" key="3">
    <source>
        <dbReference type="EMBL" id="MCK8778574.1"/>
    </source>
</evidence>
<dbReference type="Pfam" id="PF13343">
    <property type="entry name" value="SBP_bac_6"/>
    <property type="match status" value="1"/>
</dbReference>
<dbReference type="Proteomes" id="UP001202827">
    <property type="component" value="Unassembled WGS sequence"/>
</dbReference>
<dbReference type="Gene3D" id="3.40.190.10">
    <property type="entry name" value="Periplasmic binding protein-like II"/>
    <property type="match status" value="2"/>
</dbReference>
<dbReference type="PANTHER" id="PTHR30006">
    <property type="entry name" value="THIAMINE-BINDING PERIPLASMIC PROTEIN-RELATED"/>
    <property type="match status" value="1"/>
</dbReference>
<feature type="signal peptide" evidence="2">
    <location>
        <begin position="1"/>
        <end position="23"/>
    </location>
</feature>
<evidence type="ECO:0000256" key="1">
    <source>
        <dbReference type="ARBA" id="ARBA00022729"/>
    </source>
</evidence>
<evidence type="ECO:0000313" key="4">
    <source>
        <dbReference type="Proteomes" id="UP001202827"/>
    </source>
</evidence>
<feature type="chain" id="PRO_5047136451" evidence="2">
    <location>
        <begin position="24"/>
        <end position="367"/>
    </location>
</feature>
<gene>
    <name evidence="3" type="ORF">M0654_01135</name>
</gene>
<sequence>MPNKIQRLLSLTTAMVVASSAIAAAEPSAELIEAAKKEGSLTTIALPHSWCGYGDIIAGFKAKYGIEINELNPDASSGDEIEAIKANKGNKGPQAPDVIDVGLSFGPSSKAEGLIQPYKVSTWDTIPDDAKDAEGYWYGDYYGVLAFIANTDIVKDLPKDWKDLTKPEYANAVALAGDPRGSNQAVQAVYAAGLAAGETDPTKAGEAGLNLFAEINKAGNFVPVIGKSASLAQGSTPIVIAWDYNGLSWRDTLNGNPPLEVVVPENGVVAGVYVQAISAYAPHPNAAKLWMEYIYSDEGQLGFLKGYCHPIRFNDLAKNNKIPKEMLDALPPAASYEKAKFPTLEEQDKGKTAITTKWDSVVGANVQ</sequence>
<accession>A0ABT0IL18</accession>
<proteinExistence type="predicted"/>
<organism evidence="3 4">
    <name type="scientific">Neorhizobium turbinariae</name>
    <dbReference type="NCBI Taxonomy" id="2937795"/>
    <lineage>
        <taxon>Bacteria</taxon>
        <taxon>Pseudomonadati</taxon>
        <taxon>Pseudomonadota</taxon>
        <taxon>Alphaproteobacteria</taxon>
        <taxon>Hyphomicrobiales</taxon>
        <taxon>Rhizobiaceae</taxon>
        <taxon>Rhizobium/Agrobacterium group</taxon>
        <taxon>Neorhizobium</taxon>
    </lineage>
</organism>
<dbReference type="EMBL" id="JALPRY010000001">
    <property type="protein sequence ID" value="MCK8778574.1"/>
    <property type="molecule type" value="Genomic_DNA"/>
</dbReference>
<comment type="caution">
    <text evidence="3">The sequence shown here is derived from an EMBL/GenBank/DDBJ whole genome shotgun (WGS) entry which is preliminary data.</text>
</comment>
<name>A0ABT0IL18_9HYPH</name>
<dbReference type="PANTHER" id="PTHR30006:SF2">
    <property type="entry name" value="ABC TRANSPORTER SUBSTRATE-BINDING PROTEIN"/>
    <property type="match status" value="1"/>
</dbReference>
<protein>
    <submittedName>
        <fullName evidence="3">ABC transporter substrate-binding protein</fullName>
    </submittedName>
</protein>
<keyword evidence="4" id="KW-1185">Reference proteome</keyword>
<reference evidence="3 4" key="1">
    <citation type="submission" date="2022-04" db="EMBL/GenBank/DDBJ databases">
        <title>Rhizobium coralii sp. nov., isolated from coral Turbinaria peltata.</title>
        <authorList>
            <person name="Sun H."/>
        </authorList>
    </citation>
    <scope>NUCLEOTIDE SEQUENCE [LARGE SCALE GENOMIC DNA]</scope>
    <source>
        <strain evidence="3 4">NTR19</strain>
    </source>
</reference>
<dbReference type="SUPFAM" id="SSF53850">
    <property type="entry name" value="Periplasmic binding protein-like II"/>
    <property type="match status" value="1"/>
</dbReference>
<evidence type="ECO:0000256" key="2">
    <source>
        <dbReference type="SAM" id="SignalP"/>
    </source>
</evidence>
<keyword evidence="1 2" id="KW-0732">Signal</keyword>